<evidence type="ECO:0000256" key="1">
    <source>
        <dbReference type="SAM" id="MobiDB-lite"/>
    </source>
</evidence>
<proteinExistence type="predicted"/>
<dbReference type="Proteomes" id="UP001374803">
    <property type="component" value="Chromosome"/>
</dbReference>
<feature type="compositionally biased region" description="Acidic residues" evidence="1">
    <location>
        <begin position="91"/>
        <end position="104"/>
    </location>
</feature>
<organism evidence="3 4">
    <name type="scientific">Pendulispora rubella</name>
    <dbReference type="NCBI Taxonomy" id="2741070"/>
    <lineage>
        <taxon>Bacteria</taxon>
        <taxon>Pseudomonadati</taxon>
        <taxon>Myxococcota</taxon>
        <taxon>Myxococcia</taxon>
        <taxon>Myxococcales</taxon>
        <taxon>Sorangiineae</taxon>
        <taxon>Pendulisporaceae</taxon>
        <taxon>Pendulispora</taxon>
    </lineage>
</organism>
<keyword evidence="4" id="KW-1185">Reference proteome</keyword>
<feature type="compositionally biased region" description="Basic and acidic residues" evidence="1">
    <location>
        <begin position="57"/>
        <end position="80"/>
    </location>
</feature>
<dbReference type="RefSeq" id="WP_394832974.1">
    <property type="nucleotide sequence ID" value="NZ_CP089929.1"/>
</dbReference>
<name>A0ABZ2L1A9_9BACT</name>
<feature type="signal peptide" evidence="2">
    <location>
        <begin position="1"/>
        <end position="27"/>
    </location>
</feature>
<gene>
    <name evidence="3" type="ORF">LVJ94_41380</name>
</gene>
<dbReference type="EMBL" id="CP089983">
    <property type="protein sequence ID" value="WXB03344.1"/>
    <property type="molecule type" value="Genomic_DNA"/>
</dbReference>
<protein>
    <recommendedName>
        <fullName evidence="5">Carboxypeptidase regulatory-like domain-containing protein</fullName>
    </recommendedName>
</protein>
<keyword evidence="2" id="KW-0732">Signal</keyword>
<accession>A0ABZ2L1A9</accession>
<feature type="chain" id="PRO_5045467564" description="Carboxypeptidase regulatory-like domain-containing protein" evidence="2">
    <location>
        <begin position="28"/>
        <end position="332"/>
    </location>
</feature>
<reference evidence="3" key="1">
    <citation type="submission" date="2021-12" db="EMBL/GenBank/DDBJ databases">
        <title>Discovery of the Pendulisporaceae a myxobacterial family with distinct sporulation behavior and unique specialized metabolism.</title>
        <authorList>
            <person name="Garcia R."/>
            <person name="Popoff A."/>
            <person name="Bader C.D."/>
            <person name="Loehr J."/>
            <person name="Walesch S."/>
            <person name="Walt C."/>
            <person name="Boldt J."/>
            <person name="Bunk B."/>
            <person name="Haeckl F.J.F.P.J."/>
            <person name="Gunesch A.P."/>
            <person name="Birkelbach J."/>
            <person name="Nuebel U."/>
            <person name="Pietschmann T."/>
            <person name="Bach T."/>
            <person name="Mueller R."/>
        </authorList>
    </citation>
    <scope>NUCLEOTIDE SEQUENCE</scope>
    <source>
        <strain evidence="3">MSr11367</strain>
    </source>
</reference>
<evidence type="ECO:0000313" key="3">
    <source>
        <dbReference type="EMBL" id="WXB03344.1"/>
    </source>
</evidence>
<feature type="region of interest" description="Disordered" evidence="1">
    <location>
        <begin position="38"/>
        <end position="122"/>
    </location>
</feature>
<evidence type="ECO:0000256" key="2">
    <source>
        <dbReference type="SAM" id="SignalP"/>
    </source>
</evidence>
<sequence>MQLASKPKRRRLLAFGWLVVAPSCAVACFAAACSGTDGARVGNTSDGGPRDGTFTDTRTDAPADAAKDAAEDAADARPDGDAQSDAAFDGGGDDSGDASTEDSGNDGGGDASAEDAGSPDAEVDAATTALLTGRVVDVTSRRVVEGATIAAGSLTAVTDVVGRFALRVPTGVYARPTVTKADYSERLYEELAVNVDADQGQIPILSLEGQTALRSALPGYDASLGAVAVRVLARGTCTNEDGATLTISPAGASRIAYFRDGVPNASATNVRAGQETSAIIYNVAVSTTLSLAVARDGCTMARYPTTNNGITRTGNIQTRAGNSITTATTFVE</sequence>
<evidence type="ECO:0000313" key="4">
    <source>
        <dbReference type="Proteomes" id="UP001374803"/>
    </source>
</evidence>
<evidence type="ECO:0008006" key="5">
    <source>
        <dbReference type="Google" id="ProtNLM"/>
    </source>
</evidence>
<dbReference type="PROSITE" id="PS51257">
    <property type="entry name" value="PROKAR_LIPOPROTEIN"/>
    <property type="match status" value="1"/>
</dbReference>